<dbReference type="InterPro" id="IPR006519">
    <property type="entry name" value="Ribosomal_uL11_bac-typ"/>
</dbReference>
<dbReference type="InterPro" id="IPR020785">
    <property type="entry name" value="Ribosomal_uL11_CS"/>
</dbReference>
<dbReference type="Proteomes" id="UP001179600">
    <property type="component" value="Chromosome"/>
</dbReference>
<dbReference type="SMART" id="SM00649">
    <property type="entry name" value="RL11"/>
    <property type="match status" value="1"/>
</dbReference>
<evidence type="ECO:0000256" key="5">
    <source>
        <dbReference type="ARBA" id="ARBA00022980"/>
    </source>
</evidence>
<dbReference type="SUPFAM" id="SSF46906">
    <property type="entry name" value="Ribosomal protein L11, C-terminal domain"/>
    <property type="match status" value="1"/>
</dbReference>
<dbReference type="RefSeq" id="WP_023606062.1">
    <property type="nucleotide sequence ID" value="NZ_BKBT01000008.1"/>
</dbReference>
<feature type="domain" description="Large ribosomal subunit protein uL11 N-terminal" evidence="11">
    <location>
        <begin position="9"/>
        <end position="66"/>
    </location>
</feature>
<dbReference type="FunFam" id="1.10.10.250:FF:000001">
    <property type="entry name" value="50S ribosomal protein L11"/>
    <property type="match status" value="1"/>
</dbReference>
<dbReference type="PROSITE" id="PS00359">
    <property type="entry name" value="RIBOSOMAL_L11"/>
    <property type="match status" value="1"/>
</dbReference>
<dbReference type="Pfam" id="PF03946">
    <property type="entry name" value="Ribosomal_L11_N"/>
    <property type="match status" value="1"/>
</dbReference>
<dbReference type="CDD" id="cd00349">
    <property type="entry name" value="Ribosomal_L11"/>
    <property type="match status" value="1"/>
</dbReference>
<evidence type="ECO:0000259" key="10">
    <source>
        <dbReference type="Pfam" id="PF00298"/>
    </source>
</evidence>
<keyword evidence="4 7" id="KW-0694">RNA-binding</keyword>
<dbReference type="InterPro" id="IPR020783">
    <property type="entry name" value="Ribosomal_uL11_C"/>
</dbReference>
<evidence type="ECO:0000256" key="7">
    <source>
        <dbReference type="HAMAP-Rule" id="MF_00736"/>
    </source>
</evidence>
<accession>A0AAF0BIL1</accession>
<keyword evidence="2 7" id="KW-0488">Methylation</keyword>
<dbReference type="NCBIfam" id="TIGR01632">
    <property type="entry name" value="L11_bact"/>
    <property type="match status" value="1"/>
</dbReference>
<keyword evidence="5 7" id="KW-0689">Ribosomal protein</keyword>
<comment type="subunit">
    <text evidence="7">Part of the ribosomal stalk of the 50S ribosomal subunit. Interacts with L10 and the large rRNA to form the base of the stalk. L10 forms an elongated spine to which L12 dimers bind in a sequential fashion forming a multimeric L10(L12)X complex.</text>
</comment>
<evidence type="ECO:0000256" key="6">
    <source>
        <dbReference type="ARBA" id="ARBA00023274"/>
    </source>
</evidence>
<proteinExistence type="inferred from homology"/>
<dbReference type="GO" id="GO:0006412">
    <property type="term" value="P:translation"/>
    <property type="evidence" value="ECO:0007669"/>
    <property type="project" value="UniProtKB-UniRule"/>
</dbReference>
<dbReference type="Pfam" id="PF00298">
    <property type="entry name" value="Ribosomal_L11"/>
    <property type="match status" value="1"/>
</dbReference>
<name>A0AAF0BIL1_9ENTE</name>
<comment type="function">
    <text evidence="7 9">Forms part of the ribosomal stalk which helps the ribosome interact with GTP-bound translation factors.</text>
</comment>
<gene>
    <name evidence="7 12" type="primary">rplK</name>
    <name evidence="12" type="ORF">PML95_05000</name>
</gene>
<evidence type="ECO:0000256" key="1">
    <source>
        <dbReference type="ARBA" id="ARBA00010537"/>
    </source>
</evidence>
<reference evidence="12" key="1">
    <citation type="submission" date="2023-01" db="EMBL/GenBank/DDBJ databases">
        <title>Oxazolidinone resistance genes in florfenicol resistant enterococci from beef cattle and veal calves at slaughter.</title>
        <authorList>
            <person name="Biggel M."/>
        </authorList>
    </citation>
    <scope>NUCLEOTIDE SEQUENCE</scope>
    <source>
        <strain evidence="12">K204-1</strain>
    </source>
</reference>
<dbReference type="InterPro" id="IPR020784">
    <property type="entry name" value="Ribosomal_uL11_N"/>
</dbReference>
<evidence type="ECO:0000256" key="8">
    <source>
        <dbReference type="RuleBase" id="RU003978"/>
    </source>
</evidence>
<dbReference type="FunFam" id="3.30.1550.10:FF:000001">
    <property type="entry name" value="50S ribosomal protein L11"/>
    <property type="match status" value="1"/>
</dbReference>
<keyword evidence="3 7" id="KW-0699">rRNA-binding</keyword>
<evidence type="ECO:0000256" key="2">
    <source>
        <dbReference type="ARBA" id="ARBA00022481"/>
    </source>
</evidence>
<dbReference type="GO" id="GO:0070180">
    <property type="term" value="F:large ribosomal subunit rRNA binding"/>
    <property type="evidence" value="ECO:0007669"/>
    <property type="project" value="UniProtKB-UniRule"/>
</dbReference>
<evidence type="ECO:0000313" key="12">
    <source>
        <dbReference type="EMBL" id="WCG23585.1"/>
    </source>
</evidence>
<protein>
    <recommendedName>
        <fullName evidence="7">Large ribosomal subunit protein uL11</fullName>
    </recommendedName>
</protein>
<dbReference type="InterPro" id="IPR036769">
    <property type="entry name" value="Ribosomal_uL11_C_sf"/>
</dbReference>
<dbReference type="Gene3D" id="1.10.10.250">
    <property type="entry name" value="Ribosomal protein L11, C-terminal domain"/>
    <property type="match status" value="1"/>
</dbReference>
<evidence type="ECO:0000256" key="3">
    <source>
        <dbReference type="ARBA" id="ARBA00022730"/>
    </source>
</evidence>
<evidence type="ECO:0000256" key="4">
    <source>
        <dbReference type="ARBA" id="ARBA00022884"/>
    </source>
</evidence>
<dbReference type="EMBL" id="CP116507">
    <property type="protein sequence ID" value="WCG23585.1"/>
    <property type="molecule type" value="Genomic_DNA"/>
</dbReference>
<dbReference type="PANTHER" id="PTHR11661:SF1">
    <property type="entry name" value="LARGE RIBOSOMAL SUBUNIT PROTEIN UL11M"/>
    <property type="match status" value="1"/>
</dbReference>
<evidence type="ECO:0000256" key="9">
    <source>
        <dbReference type="RuleBase" id="RU003979"/>
    </source>
</evidence>
<dbReference type="Gene3D" id="3.30.1550.10">
    <property type="entry name" value="Ribosomal protein L11/L12, N-terminal domain"/>
    <property type="match status" value="1"/>
</dbReference>
<evidence type="ECO:0000259" key="11">
    <source>
        <dbReference type="Pfam" id="PF03946"/>
    </source>
</evidence>
<feature type="domain" description="Large ribosomal subunit protein uL11 C-terminal" evidence="10">
    <location>
        <begin position="71"/>
        <end position="139"/>
    </location>
</feature>
<dbReference type="AlphaFoldDB" id="A0AAF0BIL1"/>
<dbReference type="PANTHER" id="PTHR11661">
    <property type="entry name" value="60S RIBOSOMAL PROTEIN L12"/>
    <property type="match status" value="1"/>
</dbReference>
<evidence type="ECO:0000313" key="13">
    <source>
        <dbReference type="Proteomes" id="UP001179600"/>
    </source>
</evidence>
<keyword evidence="6 7" id="KW-0687">Ribonucleoprotein</keyword>
<comment type="similarity">
    <text evidence="1 7 8">Belongs to the universal ribosomal protein uL11 family.</text>
</comment>
<dbReference type="GeneID" id="72384868"/>
<dbReference type="GO" id="GO:0003735">
    <property type="term" value="F:structural constituent of ribosome"/>
    <property type="evidence" value="ECO:0007669"/>
    <property type="project" value="InterPro"/>
</dbReference>
<organism evidence="12 13">
    <name type="scientific">Vagococcus lutrae</name>
    <dbReference type="NCBI Taxonomy" id="81947"/>
    <lineage>
        <taxon>Bacteria</taxon>
        <taxon>Bacillati</taxon>
        <taxon>Bacillota</taxon>
        <taxon>Bacilli</taxon>
        <taxon>Lactobacillales</taxon>
        <taxon>Enterococcaceae</taxon>
        <taxon>Vagococcus</taxon>
    </lineage>
</organism>
<sequence length="140" mass="14902">MAKKVEKIVKLQIPAGKATPAPPVGPALGQAGINIMGFTKEFNARTQDQIGLVIPVVISVYEDRSFTFITKTPPAAVLLKKAAKVDKGSGEPNKTKVAKVTSDQVREIAELKLEDLNAADVEAAMRMVEGTARSMGITVE</sequence>
<dbReference type="InterPro" id="IPR000911">
    <property type="entry name" value="Ribosomal_uL11"/>
</dbReference>
<comment type="PTM">
    <text evidence="7 9">One or more lysine residues are methylated.</text>
</comment>
<dbReference type="SUPFAM" id="SSF54747">
    <property type="entry name" value="Ribosomal L11/L12e N-terminal domain"/>
    <property type="match status" value="1"/>
</dbReference>
<dbReference type="InterPro" id="IPR036796">
    <property type="entry name" value="Ribosomal_uL11_N_sf"/>
</dbReference>
<dbReference type="GO" id="GO:0022625">
    <property type="term" value="C:cytosolic large ribosomal subunit"/>
    <property type="evidence" value="ECO:0007669"/>
    <property type="project" value="TreeGrafter"/>
</dbReference>
<dbReference type="HAMAP" id="MF_00736">
    <property type="entry name" value="Ribosomal_uL11"/>
    <property type="match status" value="1"/>
</dbReference>